<dbReference type="InterPro" id="IPR019847">
    <property type="entry name" value="Gliding_motility_assoc_GldN"/>
</dbReference>
<keyword evidence="3" id="KW-1185">Reference proteome</keyword>
<evidence type="ECO:0000313" key="2">
    <source>
        <dbReference type="EMBL" id="QKG78856.1"/>
    </source>
</evidence>
<dbReference type="Pfam" id="PF19841">
    <property type="entry name" value="GldN"/>
    <property type="match status" value="1"/>
</dbReference>
<proteinExistence type="predicted"/>
<feature type="signal peptide" evidence="1">
    <location>
        <begin position="1"/>
        <end position="20"/>
    </location>
</feature>
<organism evidence="2 3">
    <name type="scientific">Tenuifilum thalassicum</name>
    <dbReference type="NCBI Taxonomy" id="2590900"/>
    <lineage>
        <taxon>Bacteria</taxon>
        <taxon>Pseudomonadati</taxon>
        <taxon>Bacteroidota</taxon>
        <taxon>Bacteroidia</taxon>
        <taxon>Bacteroidales</taxon>
        <taxon>Tenuifilaceae</taxon>
        <taxon>Tenuifilum</taxon>
    </lineage>
</organism>
<keyword evidence="1" id="KW-0732">Signal</keyword>
<feature type="chain" id="PRO_5029669128" evidence="1">
    <location>
        <begin position="21"/>
        <end position="290"/>
    </location>
</feature>
<evidence type="ECO:0000256" key="1">
    <source>
        <dbReference type="SAM" id="SignalP"/>
    </source>
</evidence>
<accession>A0A7D3XKU0</accession>
<evidence type="ECO:0000313" key="3">
    <source>
        <dbReference type="Proteomes" id="UP000500961"/>
    </source>
</evidence>
<reference evidence="2 3" key="1">
    <citation type="submission" date="2019-07" db="EMBL/GenBank/DDBJ databases">
        <title>Thalassofilum flectens gen. nov., sp. nov., a novel moderate thermophilic anaerobe from a shallow sea hot spring in Kunashir Island (Russia), representing a new family in the order Bacteroidales, and proposal of Thalassofilacea fam. nov.</title>
        <authorList>
            <person name="Kochetkova T.V."/>
            <person name="Podosokorskaya O.A."/>
            <person name="Novikov A."/>
            <person name="Elcheninov A.G."/>
            <person name="Toshchakov S.V."/>
            <person name="Kublanov I.V."/>
        </authorList>
    </citation>
    <scope>NUCLEOTIDE SEQUENCE [LARGE SCALE GENOMIC DNA]</scope>
    <source>
        <strain evidence="2 3">38-H</strain>
    </source>
</reference>
<dbReference type="RefSeq" id="WP_173072371.1">
    <property type="nucleotide sequence ID" value="NZ_CP041345.1"/>
</dbReference>
<sequence>MKKIFLIAIAIIVASAAAKAQDRKESLERDGFYTRETMPARVPVPYQFVREADVLWSKRIWRVIDLRQKMNYPLYYPTVLMQDRESLVQRLVRAIKYNEINAYDPIDDEFTTRMTYEQVLEKLDAKDRIEKQLDEDGNEVEVTIKGQIRWNDIKELLIKEDWFFDKQRSVMEVRIIGICPIMHRLQILNTGGDEEQIGQLQRIQTFWVYFPEARNVLANTDVFNNFNDAQRISFDDIFWKRRFDSYIIRESNVWDNRLIQDYTFSGLETLLESERIKTDIFNFEHDLWEY</sequence>
<gene>
    <name evidence="2" type="primary">gldN</name>
    <name evidence="2" type="ORF">FHG85_00755</name>
</gene>
<name>A0A7D3XKU0_9BACT</name>
<dbReference type="EMBL" id="CP041345">
    <property type="protein sequence ID" value="QKG78856.1"/>
    <property type="molecule type" value="Genomic_DNA"/>
</dbReference>
<dbReference type="AlphaFoldDB" id="A0A7D3XKU0"/>
<dbReference type="KEGG" id="ttz:FHG85_00755"/>
<protein>
    <submittedName>
        <fullName evidence="2">Gliding motility protein GldN</fullName>
    </submittedName>
</protein>
<dbReference type="NCBIfam" id="TIGR03523">
    <property type="entry name" value="GldN"/>
    <property type="match status" value="1"/>
</dbReference>
<dbReference type="Proteomes" id="UP000500961">
    <property type="component" value="Chromosome"/>
</dbReference>